<feature type="compositionally biased region" description="Basic residues" evidence="1">
    <location>
        <begin position="46"/>
        <end position="61"/>
    </location>
</feature>
<dbReference type="PANTHER" id="PTHR34154:SF3">
    <property type="entry name" value="ALKALI-SENSITIVE LINKAGE PROTEIN 1"/>
    <property type="match status" value="1"/>
</dbReference>
<feature type="signal peptide" evidence="2">
    <location>
        <begin position="1"/>
        <end position="28"/>
    </location>
</feature>
<dbReference type="GO" id="GO:0009277">
    <property type="term" value="C:fungal-type cell wall"/>
    <property type="evidence" value="ECO:0007669"/>
    <property type="project" value="TreeGrafter"/>
</dbReference>
<dbReference type="SUPFAM" id="SSF51445">
    <property type="entry name" value="(Trans)glycosidases"/>
    <property type="match status" value="1"/>
</dbReference>
<name>A0A8H8CK42_PSICU</name>
<dbReference type="GO" id="GO:0071966">
    <property type="term" value="P:fungal-type cell wall polysaccharide metabolic process"/>
    <property type="evidence" value="ECO:0007669"/>
    <property type="project" value="TreeGrafter"/>
</dbReference>
<feature type="region of interest" description="Disordered" evidence="1">
    <location>
        <begin position="46"/>
        <end position="119"/>
    </location>
</feature>
<accession>A0A8H8CK42</accession>
<dbReference type="EMBL" id="JAFIQS010000005">
    <property type="protein sequence ID" value="KAG5169457.1"/>
    <property type="molecule type" value="Genomic_DNA"/>
</dbReference>
<feature type="domain" description="Asl1-like glycosyl hydrolase catalytic" evidence="3">
    <location>
        <begin position="121"/>
        <end position="354"/>
    </location>
</feature>
<dbReference type="InterPro" id="IPR017853">
    <property type="entry name" value="GH"/>
</dbReference>
<gene>
    <name evidence="4" type="ORF">JR316_006013</name>
</gene>
<dbReference type="AlphaFoldDB" id="A0A8H8CK42"/>
<sequence>MASKLINLIALSSLVILACSLGPAPVNALSIDTSPNHHARHLGHHQLIAKKKRADSRRCKPRPSSSLVKPSSTKAAVPSSSVKPAVVTPAPAPTTKAAAPPKTTQAPAPPPPSTNAGAKVGIAWPMGDDPSLKNFKTNKVSFLYTWSPNKPANADALGFTFMPMFWGPKDIANWQRLVKPGYARFALGFNEPDHAGQAALDPGYGASLWKQYIEPLKNNGYTLISPAVTSGSGGIPWLQSFFGACGGGCTVHAMALHWYGTNPQDFIKYVENFHNVFQRDIYVTEFACQNFSGGAQCSQQQVQTFMDTVTGWMDATSYIKGYMAFGVMHDMSGVNPLNQLMAGNGLPTPLGYDYLN</sequence>
<proteinExistence type="predicted"/>
<dbReference type="PROSITE" id="PS51257">
    <property type="entry name" value="PROKAR_LIPOPROTEIN"/>
    <property type="match status" value="1"/>
</dbReference>
<feature type="compositionally biased region" description="Low complexity" evidence="1">
    <location>
        <begin position="74"/>
        <end position="106"/>
    </location>
</feature>
<dbReference type="Pfam" id="PF11790">
    <property type="entry name" value="Glyco_hydro_cc"/>
    <property type="match status" value="1"/>
</dbReference>
<dbReference type="OrthoDB" id="5959761at2759"/>
<evidence type="ECO:0000256" key="1">
    <source>
        <dbReference type="SAM" id="MobiDB-lite"/>
    </source>
</evidence>
<dbReference type="PANTHER" id="PTHR34154">
    <property type="entry name" value="ALKALI-SENSITIVE LINKAGE PROTEIN 1"/>
    <property type="match status" value="1"/>
</dbReference>
<dbReference type="InterPro" id="IPR024655">
    <property type="entry name" value="Asl1_glyco_hydro_catalytic"/>
</dbReference>
<protein>
    <recommendedName>
        <fullName evidence="3">Asl1-like glycosyl hydrolase catalytic domain-containing protein</fullName>
    </recommendedName>
</protein>
<feature type="compositionally biased region" description="Polar residues" evidence="1">
    <location>
        <begin position="63"/>
        <end position="73"/>
    </location>
</feature>
<evidence type="ECO:0000256" key="2">
    <source>
        <dbReference type="SAM" id="SignalP"/>
    </source>
</evidence>
<evidence type="ECO:0000313" key="4">
    <source>
        <dbReference type="EMBL" id="KAG5169457.1"/>
    </source>
</evidence>
<evidence type="ECO:0000259" key="3">
    <source>
        <dbReference type="Pfam" id="PF11790"/>
    </source>
</evidence>
<organism evidence="4">
    <name type="scientific">Psilocybe cubensis</name>
    <name type="common">Psychedelic mushroom</name>
    <name type="synonym">Stropharia cubensis</name>
    <dbReference type="NCBI Taxonomy" id="181762"/>
    <lineage>
        <taxon>Eukaryota</taxon>
        <taxon>Fungi</taxon>
        <taxon>Dikarya</taxon>
        <taxon>Basidiomycota</taxon>
        <taxon>Agaricomycotina</taxon>
        <taxon>Agaricomycetes</taxon>
        <taxon>Agaricomycetidae</taxon>
        <taxon>Agaricales</taxon>
        <taxon>Agaricineae</taxon>
        <taxon>Strophariaceae</taxon>
        <taxon>Psilocybe</taxon>
    </lineage>
</organism>
<comment type="caution">
    <text evidence="4">The sequence shown here is derived from an EMBL/GenBank/DDBJ whole genome shotgun (WGS) entry which is preliminary data.</text>
</comment>
<feature type="chain" id="PRO_5034271704" description="Asl1-like glycosyl hydrolase catalytic domain-containing protein" evidence="2">
    <location>
        <begin position="29"/>
        <end position="356"/>
    </location>
</feature>
<dbReference type="InterPro" id="IPR053183">
    <property type="entry name" value="ASL1"/>
</dbReference>
<dbReference type="Gene3D" id="3.20.20.80">
    <property type="entry name" value="Glycosidases"/>
    <property type="match status" value="1"/>
</dbReference>
<reference evidence="4" key="1">
    <citation type="submission" date="2021-02" db="EMBL/GenBank/DDBJ databases">
        <title>Psilocybe cubensis genome.</title>
        <authorList>
            <person name="Mckernan K.J."/>
            <person name="Crawford S."/>
            <person name="Trippe A."/>
            <person name="Kane L.T."/>
            <person name="Mclaughlin S."/>
        </authorList>
    </citation>
    <scope>NUCLEOTIDE SEQUENCE [LARGE SCALE GENOMIC DNA]</scope>
    <source>
        <strain evidence="4">MGC-MH-2018</strain>
    </source>
</reference>
<keyword evidence="2" id="KW-0732">Signal</keyword>